<organism evidence="2 3">
    <name type="scientific">Hepatospora eriocheir</name>
    <dbReference type="NCBI Taxonomy" id="1081669"/>
    <lineage>
        <taxon>Eukaryota</taxon>
        <taxon>Fungi</taxon>
        <taxon>Fungi incertae sedis</taxon>
        <taxon>Microsporidia</taxon>
        <taxon>Hepatosporidae</taxon>
        <taxon>Hepatospora</taxon>
    </lineage>
</organism>
<evidence type="ECO:0000313" key="2">
    <source>
        <dbReference type="EMBL" id="ORD97506.1"/>
    </source>
</evidence>
<comment type="caution">
    <text evidence="2">The sequence shown here is derived from an EMBL/GenBank/DDBJ whole genome shotgun (WGS) entry which is preliminary data.</text>
</comment>
<proteinExistence type="predicted"/>
<evidence type="ECO:0000256" key="1">
    <source>
        <dbReference type="SAM" id="Phobius"/>
    </source>
</evidence>
<dbReference type="VEuPathDB" id="MicrosporidiaDB:A0H76_2829"/>
<keyword evidence="3" id="KW-1185">Reference proteome</keyword>
<feature type="transmembrane region" description="Helical" evidence="1">
    <location>
        <begin position="104"/>
        <end position="123"/>
    </location>
</feature>
<evidence type="ECO:0008006" key="4">
    <source>
        <dbReference type="Google" id="ProtNLM"/>
    </source>
</evidence>
<gene>
    <name evidence="2" type="ORF">HERIO_634</name>
</gene>
<evidence type="ECO:0000313" key="3">
    <source>
        <dbReference type="Proteomes" id="UP000192356"/>
    </source>
</evidence>
<feature type="transmembrane region" description="Helical" evidence="1">
    <location>
        <begin position="59"/>
        <end position="92"/>
    </location>
</feature>
<feature type="transmembrane region" description="Helical" evidence="1">
    <location>
        <begin position="132"/>
        <end position="151"/>
    </location>
</feature>
<keyword evidence="1" id="KW-1133">Transmembrane helix</keyword>
<dbReference type="Proteomes" id="UP000192356">
    <property type="component" value="Unassembled WGS sequence"/>
</dbReference>
<dbReference type="VEuPathDB" id="MicrosporidiaDB:HERIO_634"/>
<protein>
    <recommendedName>
        <fullName evidence="4">PRA1 family protein</fullName>
    </recommendedName>
</protein>
<sequence>MEQIVNENENTLSNIKEAFANKYSESPSFKEYIFLGMPEDFKVDHLIEKTRANVDKFLIYHIGLAGVIYTIFLLFNLHFIFCFGLIILTIYLVNIPTKIQGYEITPLFAILGCVGINFIVSLLSENIRQEHVMFFTITCFIIVLVVIHSILNQTQDSENIDNDGDKI</sequence>
<name>A0A1X0QCK4_9MICR</name>
<reference evidence="2 3" key="1">
    <citation type="journal article" date="2017" name="Environ. Microbiol.">
        <title>Decay of the glycolytic pathway and adaptation to intranuclear parasitism within Enterocytozoonidae microsporidia.</title>
        <authorList>
            <person name="Wiredu Boakye D."/>
            <person name="Jaroenlak P."/>
            <person name="Prachumwat A."/>
            <person name="Williams T.A."/>
            <person name="Bateman K.S."/>
            <person name="Itsathitphaisarn O."/>
            <person name="Sritunyalucksana K."/>
            <person name="Paszkiewicz K.H."/>
            <person name="Moore K.A."/>
            <person name="Stentiford G.D."/>
            <person name="Williams B.A."/>
        </authorList>
    </citation>
    <scope>NUCLEOTIDE SEQUENCE [LARGE SCALE GENOMIC DNA]</scope>
    <source>
        <strain evidence="2 3">GB1</strain>
    </source>
</reference>
<dbReference type="EMBL" id="LVKB01000020">
    <property type="protein sequence ID" value="ORD97506.1"/>
    <property type="molecule type" value="Genomic_DNA"/>
</dbReference>
<keyword evidence="1" id="KW-0812">Transmembrane</keyword>
<keyword evidence="1" id="KW-0472">Membrane</keyword>
<dbReference type="AlphaFoldDB" id="A0A1X0QCK4"/>
<accession>A0A1X0QCK4</accession>